<dbReference type="Proteomes" id="UP000076154">
    <property type="component" value="Unassembled WGS sequence"/>
</dbReference>
<comment type="caution">
    <text evidence="2">The sequence shown here is derived from an EMBL/GenBank/DDBJ whole genome shotgun (WGS) entry which is preliminary data.</text>
</comment>
<dbReference type="EMBL" id="LUEZ02000040">
    <property type="protein sequence ID" value="RDB25614.1"/>
    <property type="molecule type" value="Genomic_DNA"/>
</dbReference>
<dbReference type="InParanoid" id="A0A369K1K6"/>
<accession>A0A369K1K6</accession>
<name>A0A369K1K6_HYPMA</name>
<sequence length="583" mass="64926">MSYDNMKMHADLVNTPVLATTPTLRMQQPVKRRSCPEFKETTGNSLRGEMGQFGGEHCDAADNPGYFTTHVRRFTIPASYDPGDSIIYTLALRHLASGDGINFSGCRFHICHRIISTHWNEEGAGRYALGAIPGPKGEDTFYVPREMTLIEHTKNDRPGWWCGHATYVEDGQVIMKSESIVTWTRARGFGSLLQRIFFCQHESQRQVLGPWKYGPGWRNPQADDNLPSEAYSDDYIRTIKIPLTRTPHIPRLVVKGKVRALEPVEPGGIDADGGDKKKLTSHRPTRPGHPAGNPPNPGPKPSIKRKEKESNNKDKKGKNKGQNKDDDEESSDAGPALKKKRGDGDNVLSLEVYNDLTKAVNAASKAVSEPATAHRYKTRSTAGSTSGMIWSSEVVVDDDQMQIDDDPTVQIVCMQGLNGSQKLIGAANDFIDSRTAHRVFDPAHFGVTVPGQPHTFKNKWQHLMPETARNRSAVMTIVIEVIEKWLSYPSGDSRYKNVWKAFNNFKKKNFFSADCRPLTIDAMQAFANALRLHPLANCNSLEHENLIKLRRQYKAYRWNNGGSHSSGPTGNGIIRTASYSNGS</sequence>
<feature type="region of interest" description="Disordered" evidence="1">
    <location>
        <begin position="560"/>
        <end position="583"/>
    </location>
</feature>
<evidence type="ECO:0000313" key="2">
    <source>
        <dbReference type="EMBL" id="RDB25614.1"/>
    </source>
</evidence>
<evidence type="ECO:0000313" key="3">
    <source>
        <dbReference type="Proteomes" id="UP000076154"/>
    </source>
</evidence>
<proteinExistence type="predicted"/>
<feature type="compositionally biased region" description="Basic and acidic residues" evidence="1">
    <location>
        <begin position="304"/>
        <end position="314"/>
    </location>
</feature>
<keyword evidence="3" id="KW-1185">Reference proteome</keyword>
<reference evidence="2" key="1">
    <citation type="submission" date="2018-04" db="EMBL/GenBank/DDBJ databases">
        <title>Whole genome sequencing of Hypsizygus marmoreus.</title>
        <authorList>
            <person name="Choi I.-G."/>
            <person name="Min B."/>
            <person name="Kim J.-G."/>
            <person name="Kim S."/>
            <person name="Oh Y.-L."/>
            <person name="Kong W.-S."/>
            <person name="Park H."/>
            <person name="Jeong J."/>
            <person name="Song E.-S."/>
        </authorList>
    </citation>
    <scope>NUCLEOTIDE SEQUENCE [LARGE SCALE GENOMIC DNA]</scope>
    <source>
        <strain evidence="2">51987-8</strain>
    </source>
</reference>
<organism evidence="2 3">
    <name type="scientific">Hypsizygus marmoreus</name>
    <name type="common">White beech mushroom</name>
    <name type="synonym">Agaricus marmoreus</name>
    <dbReference type="NCBI Taxonomy" id="39966"/>
    <lineage>
        <taxon>Eukaryota</taxon>
        <taxon>Fungi</taxon>
        <taxon>Dikarya</taxon>
        <taxon>Basidiomycota</taxon>
        <taxon>Agaricomycotina</taxon>
        <taxon>Agaricomycetes</taxon>
        <taxon>Agaricomycetidae</taxon>
        <taxon>Agaricales</taxon>
        <taxon>Tricholomatineae</taxon>
        <taxon>Lyophyllaceae</taxon>
        <taxon>Hypsizygus</taxon>
    </lineage>
</organism>
<evidence type="ECO:0000256" key="1">
    <source>
        <dbReference type="SAM" id="MobiDB-lite"/>
    </source>
</evidence>
<feature type="region of interest" description="Disordered" evidence="1">
    <location>
        <begin position="264"/>
        <end position="343"/>
    </location>
</feature>
<gene>
    <name evidence="2" type="ORF">Hypma_006127</name>
</gene>
<protein>
    <submittedName>
        <fullName evidence="2">Uncharacterized protein</fullName>
    </submittedName>
</protein>
<dbReference type="AlphaFoldDB" id="A0A369K1K6"/>